<proteinExistence type="predicted"/>
<dbReference type="Proteomes" id="UP000887576">
    <property type="component" value="Unplaced"/>
</dbReference>
<reference evidence="2" key="1">
    <citation type="submission" date="2022-11" db="UniProtKB">
        <authorList>
            <consortium name="WormBaseParasite"/>
        </authorList>
    </citation>
    <scope>IDENTIFICATION</scope>
</reference>
<evidence type="ECO:0000313" key="2">
    <source>
        <dbReference type="WBParaSite" id="JU765_v2.g18605.t1"/>
    </source>
</evidence>
<name>A0AC34QRF3_9BILA</name>
<dbReference type="WBParaSite" id="JU765_v2.g18605.t1">
    <property type="protein sequence ID" value="JU765_v2.g18605.t1"/>
    <property type="gene ID" value="JU765_v2.g18605"/>
</dbReference>
<protein>
    <submittedName>
        <fullName evidence="2">TLC domain-containing protein</fullName>
    </submittedName>
</protein>
<sequence length="327" mass="38638">MFGFWNEHFWLPENTTWETFKSNPNIRYPEPYELQYSVVIGAVLLVVRILLESFVFLPIGAAFGWVDTNKESLFSRVVHHLYLGFAGNRKFKRVAESAWRFVYYLCAFIGGYFVLRNEPQFNNVDESWRDYPHQNVPDGIWWYYIIETGFYWSLLFSTIVFDVRRSDFLQMTLHHVVTILLLSLSFSINFIRIGTLVLFSHDAADIFIELGKLFRYAGWETALAVLYVTFMIVWIGSRLIYYPFWVIHSVINAAPEMIQYEYRWENLTQRPIVARVFLVMLCLLVVLHLFWTWVLLKIGYESTKSGTLDDIREDDDSDGENGKKKNK</sequence>
<accession>A0AC34QRF3</accession>
<organism evidence="1 2">
    <name type="scientific">Panagrolaimus sp. JU765</name>
    <dbReference type="NCBI Taxonomy" id="591449"/>
    <lineage>
        <taxon>Eukaryota</taxon>
        <taxon>Metazoa</taxon>
        <taxon>Ecdysozoa</taxon>
        <taxon>Nematoda</taxon>
        <taxon>Chromadorea</taxon>
        <taxon>Rhabditida</taxon>
        <taxon>Tylenchina</taxon>
        <taxon>Panagrolaimomorpha</taxon>
        <taxon>Panagrolaimoidea</taxon>
        <taxon>Panagrolaimidae</taxon>
        <taxon>Panagrolaimus</taxon>
    </lineage>
</organism>
<evidence type="ECO:0000313" key="1">
    <source>
        <dbReference type="Proteomes" id="UP000887576"/>
    </source>
</evidence>